<reference evidence="4 5" key="1">
    <citation type="submission" date="2018-05" db="EMBL/GenBank/DDBJ databases">
        <title>Genome sequencing and assembly of the regulated plant pathogen Lachnellula willkommii and related sister species for the development of diagnostic species identification markers.</title>
        <authorList>
            <person name="Giroux E."/>
            <person name="Bilodeau G."/>
        </authorList>
    </citation>
    <scope>NUCLEOTIDE SEQUENCE [LARGE SCALE GENOMIC DNA]</scope>
    <source>
        <strain evidence="4 5">CBS 268.59</strain>
    </source>
</reference>
<protein>
    <submittedName>
        <fullName evidence="4">DNA polymerase epsilon subunit C</fullName>
    </submittedName>
</protein>
<gene>
    <name evidence="4" type="primary">DPB3</name>
    <name evidence="4" type="ORF">LSUE1_G000257</name>
</gene>
<evidence type="ECO:0000313" key="5">
    <source>
        <dbReference type="Proteomes" id="UP000469558"/>
    </source>
</evidence>
<evidence type="ECO:0000256" key="3">
    <source>
        <dbReference type="SAM" id="MobiDB-lite"/>
    </source>
</evidence>
<dbReference type="AlphaFoldDB" id="A0A8T9CET4"/>
<keyword evidence="5" id="KW-1185">Reference proteome</keyword>
<dbReference type="InterPro" id="IPR009072">
    <property type="entry name" value="Histone-fold"/>
</dbReference>
<dbReference type="Gene3D" id="1.10.20.10">
    <property type="entry name" value="Histone, subunit A"/>
    <property type="match status" value="1"/>
</dbReference>
<evidence type="ECO:0000313" key="4">
    <source>
        <dbReference type="EMBL" id="TVY84295.1"/>
    </source>
</evidence>
<comment type="subcellular location">
    <subcellularLocation>
        <location evidence="1">Nucleus</location>
    </subcellularLocation>
</comment>
<sequence length="195" mass="21093">MPYNTTAIPPRREATGTAQLPLSRVRKMIMQDQEIAEMFIQYIAEQGHNVVKSEKKPRRNIQYRDLSRAVQTLDNLEFLVDVVPRTVPFKEIKAKKTSAPKNSAVNGEGSGSVEAGQTTLDGQQPPALNGNSSYAPAGGSAMYNDSVDSAPYGSIDDGDNDPNTQLEMESMRGQRQNSGSAGLNGNEGGEDVEMS</sequence>
<dbReference type="GO" id="GO:0006261">
    <property type="term" value="P:DNA-templated DNA replication"/>
    <property type="evidence" value="ECO:0007669"/>
    <property type="project" value="TreeGrafter"/>
</dbReference>
<keyword evidence="2" id="KW-0539">Nucleus</keyword>
<feature type="region of interest" description="Disordered" evidence="3">
    <location>
        <begin position="94"/>
        <end position="195"/>
    </location>
</feature>
<dbReference type="PANTHER" id="PTHR10252">
    <property type="entry name" value="HISTONE-LIKE TRANSCRIPTION FACTOR CCAAT-RELATED"/>
    <property type="match status" value="1"/>
</dbReference>
<comment type="caution">
    <text evidence="4">The sequence shown here is derived from an EMBL/GenBank/DDBJ whole genome shotgun (WGS) entry which is preliminary data.</text>
</comment>
<accession>A0A8T9CET4</accession>
<feature type="compositionally biased region" description="Polar residues" evidence="3">
    <location>
        <begin position="161"/>
        <end position="183"/>
    </location>
</feature>
<organism evidence="4 5">
    <name type="scientific">Lachnellula suecica</name>
    <dbReference type="NCBI Taxonomy" id="602035"/>
    <lineage>
        <taxon>Eukaryota</taxon>
        <taxon>Fungi</taxon>
        <taxon>Dikarya</taxon>
        <taxon>Ascomycota</taxon>
        <taxon>Pezizomycotina</taxon>
        <taxon>Leotiomycetes</taxon>
        <taxon>Helotiales</taxon>
        <taxon>Lachnaceae</taxon>
        <taxon>Lachnellula</taxon>
    </lineage>
</organism>
<dbReference type="GO" id="GO:0008623">
    <property type="term" value="C:CHRAC"/>
    <property type="evidence" value="ECO:0007669"/>
    <property type="project" value="TreeGrafter"/>
</dbReference>
<dbReference type="InterPro" id="IPR050568">
    <property type="entry name" value="Transcr_DNA_Rep_Reg"/>
</dbReference>
<dbReference type="SUPFAM" id="SSF47113">
    <property type="entry name" value="Histone-fold"/>
    <property type="match status" value="1"/>
</dbReference>
<evidence type="ECO:0000256" key="1">
    <source>
        <dbReference type="ARBA" id="ARBA00004123"/>
    </source>
</evidence>
<dbReference type="Proteomes" id="UP000469558">
    <property type="component" value="Unassembled WGS sequence"/>
</dbReference>
<dbReference type="GO" id="GO:0046982">
    <property type="term" value="F:protein heterodimerization activity"/>
    <property type="evidence" value="ECO:0007669"/>
    <property type="project" value="InterPro"/>
</dbReference>
<proteinExistence type="predicted"/>
<name>A0A8T9CET4_9HELO</name>
<dbReference type="CDD" id="cd23645">
    <property type="entry name" value="HFD_Dpb3-like"/>
    <property type="match status" value="1"/>
</dbReference>
<dbReference type="EMBL" id="QGMK01000098">
    <property type="protein sequence ID" value="TVY84295.1"/>
    <property type="molecule type" value="Genomic_DNA"/>
</dbReference>
<dbReference type="PANTHER" id="PTHR10252:SF54">
    <property type="entry name" value="CHROMATIN ACCESSIBILITY COMPLEX PROTEIN 1"/>
    <property type="match status" value="1"/>
</dbReference>
<evidence type="ECO:0000256" key="2">
    <source>
        <dbReference type="ARBA" id="ARBA00023242"/>
    </source>
</evidence>
<dbReference type="OrthoDB" id="636685at2759"/>